<name>A0A4P0YB36_KLEPN</name>
<accession>A0A4P0YB36</accession>
<gene>
    <name evidence="1" type="ORF">NCTC9183_04945</name>
</gene>
<dbReference type="EMBL" id="CABDVL010000003">
    <property type="protein sequence ID" value="VTM57466.1"/>
    <property type="molecule type" value="Genomic_DNA"/>
</dbReference>
<dbReference type="RefSeq" id="WP_141437982.1">
    <property type="nucleotide sequence ID" value="NZ_JAREOU010000018.1"/>
</dbReference>
<dbReference type="Proteomes" id="UP000507695">
    <property type="component" value="Unassembled WGS sequence"/>
</dbReference>
<evidence type="ECO:0000313" key="1">
    <source>
        <dbReference type="EMBL" id="VTM57466.1"/>
    </source>
</evidence>
<dbReference type="AlphaFoldDB" id="A0A4P0YB36"/>
<sequence length="201" mass="23054">MPAAQTREAIQQLRLLHKLPRDRRLMCSIERMIESYMFLTFFIPYMYIHSKKVDLCKTIFNLFFICMFYKEIYFPLKGECSYAASIGGMQLGGGMEKVKGDAGASPRTPYATIYPHGWRPFVYLEQKHPSFLRNMYYVCSYAASIGVKLTGDSVINSMIRIRKGIPCYPKAACKLSESVLEGVFIGTNFASHFVYKLLRSI</sequence>
<organism evidence="1">
    <name type="scientific">Klebsiella pneumoniae</name>
    <dbReference type="NCBI Taxonomy" id="573"/>
    <lineage>
        <taxon>Bacteria</taxon>
        <taxon>Pseudomonadati</taxon>
        <taxon>Pseudomonadota</taxon>
        <taxon>Gammaproteobacteria</taxon>
        <taxon>Enterobacterales</taxon>
        <taxon>Enterobacteriaceae</taxon>
        <taxon>Klebsiella/Raoultella group</taxon>
        <taxon>Klebsiella</taxon>
        <taxon>Klebsiella pneumoniae complex</taxon>
    </lineage>
</organism>
<reference evidence="1" key="1">
    <citation type="submission" date="2019-04" db="EMBL/GenBank/DDBJ databases">
        <authorList>
            <consortium name="Pathogen Informatics"/>
        </authorList>
    </citation>
    <scope>NUCLEOTIDE SEQUENCE</scope>
    <source>
        <strain evidence="1">NCTC9183</strain>
    </source>
</reference>
<protein>
    <submittedName>
        <fullName evidence="1">Uncharacterized protein</fullName>
    </submittedName>
</protein>
<proteinExistence type="predicted"/>